<feature type="domain" description="HAMP" evidence="16">
    <location>
        <begin position="194"/>
        <end position="247"/>
    </location>
</feature>
<dbReference type="InterPro" id="IPR003661">
    <property type="entry name" value="HisK_dim/P_dom"/>
</dbReference>
<evidence type="ECO:0000256" key="14">
    <source>
        <dbReference type="SAM" id="Phobius"/>
    </source>
</evidence>
<dbReference type="GO" id="GO:0000155">
    <property type="term" value="F:phosphorelay sensor kinase activity"/>
    <property type="evidence" value="ECO:0007669"/>
    <property type="project" value="InterPro"/>
</dbReference>
<dbReference type="PANTHER" id="PTHR45528:SF1">
    <property type="entry name" value="SENSOR HISTIDINE KINASE CPXA"/>
    <property type="match status" value="1"/>
</dbReference>
<keyword evidence="7 14" id="KW-0812">Transmembrane</keyword>
<dbReference type="PRINTS" id="PR00344">
    <property type="entry name" value="BCTRLSENSOR"/>
</dbReference>
<evidence type="ECO:0000256" key="5">
    <source>
        <dbReference type="ARBA" id="ARBA00022553"/>
    </source>
</evidence>
<dbReference type="InterPro" id="IPR050398">
    <property type="entry name" value="HssS/ArlS-like"/>
</dbReference>
<dbReference type="CDD" id="cd00082">
    <property type="entry name" value="HisKA"/>
    <property type="match status" value="1"/>
</dbReference>
<dbReference type="Pfam" id="PF00672">
    <property type="entry name" value="HAMP"/>
    <property type="match status" value="1"/>
</dbReference>
<sequence>MFIKEKERIPLSRFWTSRYLLTLCIGLIVIAILSALWIRHTTLENRLHIMELLTEDMANQITNTGEIGPHPDGEGGFPERRHWMDLESDPFVYIIKSDGQIVSSNRPMGPLENQVKKEWIQSEASVQKRKLGENNTYFYLVKAPIAVDEDTVGWVMMVESENVLAKVKQEYTLLAIMIISLALLGWVAIYLLTRRLSRPIKEVAQAARRVQDGDYRIDLPENNKEEEVYELVSSFKDMANRLEQLESLRTQLLAGVTHELKTPVTSINGLLQAVNDDVVTGYEAKEFLAISLKETEKMRTMVEDLLAFNSFAANAVPLSREQVNVNDVVKNIVYHWSISQEEENMETRVSFLESAVQLEVDVIRLEQIITNLLNNAMQAMQAGEIQVNLSSDTNNVFIDIEDNGPGIPFEEQLFIFERFYRGEGKKYKTRGLGLGLSLSKMIAQAMNGDLCLKQSSDTGTIFRISLPK</sequence>
<keyword evidence="11 14" id="KW-1133">Transmembrane helix</keyword>
<comment type="catalytic activity">
    <reaction evidence="1">
        <text>ATP + protein L-histidine = ADP + protein N-phospho-L-histidine.</text>
        <dbReference type="EC" id="2.7.13.3"/>
    </reaction>
</comment>
<dbReference type="PANTHER" id="PTHR45528">
    <property type="entry name" value="SENSOR HISTIDINE KINASE CPXA"/>
    <property type="match status" value="1"/>
</dbReference>
<comment type="caution">
    <text evidence="17">The sequence shown here is derived from an EMBL/GenBank/DDBJ whole genome shotgun (WGS) entry which is preliminary data.</text>
</comment>
<dbReference type="EC" id="2.7.13.3" evidence="3"/>
<dbReference type="Pfam" id="PF00512">
    <property type="entry name" value="HisKA"/>
    <property type="match status" value="1"/>
</dbReference>
<feature type="transmembrane region" description="Helical" evidence="14">
    <location>
        <begin position="20"/>
        <end position="38"/>
    </location>
</feature>
<dbReference type="eggNOG" id="COG2205">
    <property type="taxonomic scope" value="Bacteria"/>
</dbReference>
<dbReference type="STRING" id="1462526.BN990_00405"/>
<reference evidence="17 18" key="1">
    <citation type="submission" date="2014-03" db="EMBL/GenBank/DDBJ databases">
        <authorList>
            <person name="Urmite Genomes U."/>
        </authorList>
    </citation>
    <scope>NUCLEOTIDE SEQUENCE [LARGE SCALE GENOMIC DNA]</scope>
    <source>
        <strain evidence="17 18">Vm-5</strain>
    </source>
</reference>
<evidence type="ECO:0000256" key="11">
    <source>
        <dbReference type="ARBA" id="ARBA00022989"/>
    </source>
</evidence>
<evidence type="ECO:0000256" key="6">
    <source>
        <dbReference type="ARBA" id="ARBA00022679"/>
    </source>
</evidence>
<comment type="subcellular location">
    <subcellularLocation>
        <location evidence="2">Cell membrane</location>
        <topology evidence="2">Multi-pass membrane protein</topology>
    </subcellularLocation>
</comment>
<dbReference type="SUPFAM" id="SSF47384">
    <property type="entry name" value="Homodimeric domain of signal transducing histidine kinase"/>
    <property type="match status" value="1"/>
</dbReference>
<dbReference type="Gene3D" id="3.30.565.10">
    <property type="entry name" value="Histidine kinase-like ATPase, C-terminal domain"/>
    <property type="match status" value="1"/>
</dbReference>
<dbReference type="PROSITE" id="PS50885">
    <property type="entry name" value="HAMP"/>
    <property type="match status" value="1"/>
</dbReference>
<dbReference type="InterPro" id="IPR003594">
    <property type="entry name" value="HATPase_dom"/>
</dbReference>
<evidence type="ECO:0000256" key="3">
    <source>
        <dbReference type="ARBA" id="ARBA00012438"/>
    </source>
</evidence>
<gene>
    <name evidence="17" type="primary">tcrY</name>
    <name evidence="17" type="ORF">BN990_00405</name>
</gene>
<evidence type="ECO:0000256" key="13">
    <source>
        <dbReference type="ARBA" id="ARBA00023136"/>
    </source>
</evidence>
<dbReference type="RefSeq" id="WP_038241967.1">
    <property type="nucleotide sequence ID" value="NZ_BNER01000001.1"/>
</dbReference>
<evidence type="ECO:0000256" key="12">
    <source>
        <dbReference type="ARBA" id="ARBA00023012"/>
    </source>
</evidence>
<keyword evidence="10" id="KW-0067">ATP-binding</keyword>
<accession>A0A024Q6I4</accession>
<evidence type="ECO:0000259" key="15">
    <source>
        <dbReference type="PROSITE" id="PS50109"/>
    </source>
</evidence>
<reference evidence="18" key="2">
    <citation type="submission" date="2014-05" db="EMBL/GenBank/DDBJ databases">
        <title>Draft genome sequence of Virgibacillus massiliensis Vm-5.</title>
        <authorList>
            <person name="Khelaifia S."/>
            <person name="Croce O."/>
            <person name="Lagier J.C."/>
            <person name="Raoult D."/>
        </authorList>
    </citation>
    <scope>NUCLEOTIDE SEQUENCE [LARGE SCALE GENOMIC DNA]</scope>
    <source>
        <strain evidence="18">Vm-5</strain>
    </source>
</reference>
<dbReference type="CDD" id="cd00075">
    <property type="entry name" value="HATPase"/>
    <property type="match status" value="1"/>
</dbReference>
<dbReference type="InterPro" id="IPR004358">
    <property type="entry name" value="Sig_transdc_His_kin-like_C"/>
</dbReference>
<keyword evidence="9 17" id="KW-0418">Kinase</keyword>
<dbReference type="GO" id="GO:0005524">
    <property type="term" value="F:ATP binding"/>
    <property type="evidence" value="ECO:0007669"/>
    <property type="project" value="UniProtKB-KW"/>
</dbReference>
<dbReference type="SMART" id="SM00388">
    <property type="entry name" value="HisKA"/>
    <property type="match status" value="1"/>
</dbReference>
<name>A0A024Q6I4_9BACI</name>
<evidence type="ECO:0000256" key="7">
    <source>
        <dbReference type="ARBA" id="ARBA00022692"/>
    </source>
</evidence>
<keyword evidence="18" id="KW-1185">Reference proteome</keyword>
<feature type="domain" description="Histidine kinase" evidence="15">
    <location>
        <begin position="255"/>
        <end position="468"/>
    </location>
</feature>
<dbReference type="CDD" id="cd06225">
    <property type="entry name" value="HAMP"/>
    <property type="match status" value="1"/>
</dbReference>
<dbReference type="Pfam" id="PF02518">
    <property type="entry name" value="HATPase_c"/>
    <property type="match status" value="1"/>
</dbReference>
<dbReference type="InterPro" id="IPR036097">
    <property type="entry name" value="HisK_dim/P_sf"/>
</dbReference>
<dbReference type="OrthoDB" id="9813151at2"/>
<evidence type="ECO:0000256" key="8">
    <source>
        <dbReference type="ARBA" id="ARBA00022741"/>
    </source>
</evidence>
<dbReference type="Gene3D" id="1.10.287.130">
    <property type="match status" value="1"/>
</dbReference>
<organism evidence="17 18">
    <name type="scientific">Virgibacillus massiliensis</name>
    <dbReference type="NCBI Taxonomy" id="1462526"/>
    <lineage>
        <taxon>Bacteria</taxon>
        <taxon>Bacillati</taxon>
        <taxon>Bacillota</taxon>
        <taxon>Bacilli</taxon>
        <taxon>Bacillales</taxon>
        <taxon>Bacillaceae</taxon>
        <taxon>Virgibacillus</taxon>
    </lineage>
</organism>
<protein>
    <recommendedName>
        <fullName evidence="3">histidine kinase</fullName>
        <ecNumber evidence="3">2.7.13.3</ecNumber>
    </recommendedName>
</protein>
<dbReference type="SMART" id="SM00387">
    <property type="entry name" value="HATPase_c"/>
    <property type="match status" value="1"/>
</dbReference>
<keyword evidence="12" id="KW-0902">Two-component regulatory system</keyword>
<keyword evidence="13 14" id="KW-0472">Membrane</keyword>
<evidence type="ECO:0000259" key="16">
    <source>
        <dbReference type="PROSITE" id="PS50885"/>
    </source>
</evidence>
<dbReference type="EMBL" id="CCDP010000001">
    <property type="protein sequence ID" value="CDQ38138.1"/>
    <property type="molecule type" value="Genomic_DNA"/>
</dbReference>
<dbReference type="SUPFAM" id="SSF55874">
    <property type="entry name" value="ATPase domain of HSP90 chaperone/DNA topoisomerase II/histidine kinase"/>
    <property type="match status" value="1"/>
</dbReference>
<proteinExistence type="predicted"/>
<dbReference type="Gene3D" id="6.10.340.10">
    <property type="match status" value="1"/>
</dbReference>
<dbReference type="GO" id="GO:0005886">
    <property type="term" value="C:plasma membrane"/>
    <property type="evidence" value="ECO:0007669"/>
    <property type="project" value="UniProtKB-SubCell"/>
</dbReference>
<keyword evidence="8" id="KW-0547">Nucleotide-binding</keyword>
<evidence type="ECO:0000256" key="1">
    <source>
        <dbReference type="ARBA" id="ARBA00000085"/>
    </source>
</evidence>
<evidence type="ECO:0000256" key="10">
    <source>
        <dbReference type="ARBA" id="ARBA00022840"/>
    </source>
</evidence>
<keyword evidence="5" id="KW-0597">Phosphoprotein</keyword>
<dbReference type="InterPro" id="IPR005467">
    <property type="entry name" value="His_kinase_dom"/>
</dbReference>
<evidence type="ECO:0000313" key="17">
    <source>
        <dbReference type="EMBL" id="CDQ38138.1"/>
    </source>
</evidence>
<feature type="transmembrane region" description="Helical" evidence="14">
    <location>
        <begin position="171"/>
        <end position="192"/>
    </location>
</feature>
<evidence type="ECO:0000256" key="4">
    <source>
        <dbReference type="ARBA" id="ARBA00022475"/>
    </source>
</evidence>
<dbReference type="AlphaFoldDB" id="A0A024Q6I4"/>
<dbReference type="Proteomes" id="UP000028875">
    <property type="component" value="Unassembled WGS sequence"/>
</dbReference>
<evidence type="ECO:0000313" key="18">
    <source>
        <dbReference type="Proteomes" id="UP000028875"/>
    </source>
</evidence>
<dbReference type="InterPro" id="IPR036890">
    <property type="entry name" value="HATPase_C_sf"/>
</dbReference>
<evidence type="ECO:0000256" key="2">
    <source>
        <dbReference type="ARBA" id="ARBA00004651"/>
    </source>
</evidence>
<keyword evidence="6" id="KW-0808">Transferase</keyword>
<dbReference type="SMART" id="SM00304">
    <property type="entry name" value="HAMP"/>
    <property type="match status" value="1"/>
</dbReference>
<evidence type="ECO:0000256" key="9">
    <source>
        <dbReference type="ARBA" id="ARBA00022777"/>
    </source>
</evidence>
<keyword evidence="4" id="KW-1003">Cell membrane</keyword>
<dbReference type="SUPFAM" id="SSF158472">
    <property type="entry name" value="HAMP domain-like"/>
    <property type="match status" value="1"/>
</dbReference>
<dbReference type="InterPro" id="IPR003660">
    <property type="entry name" value="HAMP_dom"/>
</dbReference>
<dbReference type="PROSITE" id="PS50109">
    <property type="entry name" value="HIS_KIN"/>
    <property type="match status" value="1"/>
</dbReference>